<comment type="catalytic activity">
    <reaction evidence="24">
        <text>13,14-dihydro-15-oxo-prostaglandin F1alpha + NADP(+) = 15-oxoprostaglandin F1alpha + NADPH + H(+)</text>
        <dbReference type="Rhea" id="RHEA:50592"/>
        <dbReference type="ChEBI" id="CHEBI:15378"/>
        <dbReference type="ChEBI" id="CHEBI:57783"/>
        <dbReference type="ChEBI" id="CHEBI:58349"/>
        <dbReference type="ChEBI" id="CHEBI:79072"/>
        <dbReference type="ChEBI" id="CHEBI:133411"/>
    </reaction>
    <physiologicalReaction direction="right-to-left" evidence="24">
        <dbReference type="Rhea" id="RHEA:50594"/>
    </physiologicalReaction>
</comment>
<evidence type="ECO:0000256" key="14">
    <source>
        <dbReference type="ARBA" id="ARBA00023098"/>
    </source>
</evidence>
<evidence type="ECO:0000256" key="11">
    <source>
        <dbReference type="ARBA" id="ARBA00022857"/>
    </source>
</evidence>
<keyword evidence="11" id="KW-0521">NADP</keyword>
<reference evidence="37" key="1">
    <citation type="journal article" date="2013" name="Nat. Biotechnol.">
        <title>Chinese hamster genome sequenced from sorted chromosomes.</title>
        <authorList>
            <person name="Brinkrolf K."/>
            <person name="Rupp O."/>
            <person name="Laux H."/>
            <person name="Kollin F."/>
            <person name="Ernst W."/>
            <person name="Linke B."/>
            <person name="Kofler R."/>
            <person name="Romand S."/>
            <person name="Hesse F."/>
            <person name="Budach W.E."/>
            <person name="Galosy S."/>
            <person name="Muller D."/>
            <person name="Noll T."/>
            <person name="Wienberg J."/>
            <person name="Jostock T."/>
            <person name="Leonard M."/>
            <person name="Grillari J."/>
            <person name="Tauch A."/>
            <person name="Goesmann A."/>
            <person name="Helk B."/>
            <person name="Mott J.E."/>
            <person name="Puhler A."/>
            <person name="Borth N."/>
        </authorList>
    </citation>
    <scope>NUCLEOTIDE SEQUENCE [LARGE SCALE GENOMIC DNA]</scope>
    <source>
        <strain evidence="37">17A/GY</strain>
    </source>
</reference>
<evidence type="ECO:0000256" key="12">
    <source>
        <dbReference type="ARBA" id="ARBA00022990"/>
    </source>
</evidence>
<dbReference type="InterPro" id="IPR013149">
    <property type="entry name" value="ADH-like_C"/>
</dbReference>
<dbReference type="GO" id="GO:0097257">
    <property type="term" value="F:leukotriene B4 12-hydroxy dehydrogenase activity"/>
    <property type="evidence" value="ECO:0007669"/>
    <property type="project" value="RHEA"/>
</dbReference>
<evidence type="ECO:0000256" key="24">
    <source>
        <dbReference type="ARBA" id="ARBA00047878"/>
    </source>
</evidence>
<evidence type="ECO:0000259" key="35">
    <source>
        <dbReference type="SMART" id="SM00829"/>
    </source>
</evidence>
<evidence type="ECO:0000256" key="18">
    <source>
        <dbReference type="ARBA" id="ARBA00032297"/>
    </source>
</evidence>
<evidence type="ECO:0000256" key="3">
    <source>
        <dbReference type="ARBA" id="ARBA00011852"/>
    </source>
</evidence>
<keyword evidence="7" id="KW-0963">Cytoplasm</keyword>
<dbReference type="PANTHER" id="PTHR43205">
    <property type="entry name" value="PROSTAGLANDIN REDUCTASE"/>
    <property type="match status" value="1"/>
</dbReference>
<dbReference type="InterPro" id="IPR011032">
    <property type="entry name" value="GroES-like_sf"/>
</dbReference>
<dbReference type="SUPFAM" id="SSF50129">
    <property type="entry name" value="GroES-like"/>
    <property type="match status" value="2"/>
</dbReference>
<comment type="catalytic activity">
    <reaction evidence="29">
        <text>20-hydroxy-leukotriene B4 + NADP(+) = 12-oxo-20-hydroxy-leukotriene B4 + NADPH + H(+)</text>
        <dbReference type="Rhea" id="RHEA:51208"/>
        <dbReference type="ChEBI" id="CHEBI:15378"/>
        <dbReference type="ChEBI" id="CHEBI:57460"/>
        <dbReference type="ChEBI" id="CHEBI:57783"/>
        <dbReference type="ChEBI" id="CHEBI:58349"/>
        <dbReference type="ChEBI" id="CHEBI:133346"/>
    </reaction>
    <physiologicalReaction direction="left-to-right" evidence="29">
        <dbReference type="Rhea" id="RHEA:51209"/>
    </physiologicalReaction>
</comment>
<dbReference type="PANTHER" id="PTHR43205:SF7">
    <property type="entry name" value="PROSTAGLANDIN REDUCTASE 1"/>
    <property type="match status" value="1"/>
</dbReference>
<evidence type="ECO:0000256" key="8">
    <source>
        <dbReference type="ARBA" id="ARBA00022501"/>
    </source>
</evidence>
<evidence type="ECO:0000256" key="13">
    <source>
        <dbReference type="ARBA" id="ARBA00023002"/>
    </source>
</evidence>
<dbReference type="Pfam" id="PF00107">
    <property type="entry name" value="ADH_zinc_N"/>
    <property type="match status" value="1"/>
</dbReference>
<organism evidence="36 37">
    <name type="scientific">Cricetulus griseus</name>
    <name type="common">Chinese hamster</name>
    <name type="synonym">Cricetulus barabensis griseus</name>
    <dbReference type="NCBI Taxonomy" id="10029"/>
    <lineage>
        <taxon>Eukaryota</taxon>
        <taxon>Metazoa</taxon>
        <taxon>Chordata</taxon>
        <taxon>Craniata</taxon>
        <taxon>Vertebrata</taxon>
        <taxon>Euteleostomi</taxon>
        <taxon>Mammalia</taxon>
        <taxon>Eutheria</taxon>
        <taxon>Euarchontoglires</taxon>
        <taxon>Glires</taxon>
        <taxon>Rodentia</taxon>
        <taxon>Myomorpha</taxon>
        <taxon>Muroidea</taxon>
        <taxon>Cricetidae</taxon>
        <taxon>Cricetinae</taxon>
        <taxon>Cricetulus</taxon>
    </lineage>
</organism>
<proteinExistence type="inferred from homology"/>
<dbReference type="InterPro" id="IPR036291">
    <property type="entry name" value="NAD(P)-bd_dom_sf"/>
</dbReference>
<comment type="catalytic activity">
    <reaction evidence="28">
        <text>4-hydroxynonanal + NADP(+) = (E)-4-hydroxynon-2-enal + NADPH + H(+)</text>
        <dbReference type="Rhea" id="RHEA:64736"/>
        <dbReference type="ChEBI" id="CHEBI:15378"/>
        <dbReference type="ChEBI" id="CHEBI:57783"/>
        <dbReference type="ChEBI" id="CHEBI:58349"/>
        <dbReference type="ChEBI" id="CHEBI:58968"/>
        <dbReference type="ChEBI" id="CHEBI:156112"/>
    </reaction>
    <physiologicalReaction direction="right-to-left" evidence="28">
        <dbReference type="Rhea" id="RHEA:64738"/>
    </physiologicalReaction>
</comment>
<evidence type="ECO:0000256" key="9">
    <source>
        <dbReference type="ARBA" id="ARBA00022553"/>
    </source>
</evidence>
<evidence type="ECO:0000313" key="37">
    <source>
        <dbReference type="Proteomes" id="UP000030759"/>
    </source>
</evidence>
<evidence type="ECO:0000256" key="29">
    <source>
        <dbReference type="ARBA" id="ARBA00048591"/>
    </source>
</evidence>
<keyword evidence="14" id="KW-0443">Lipid metabolism</keyword>
<comment type="subunit">
    <text evidence="3">Monomer or homodimer.</text>
</comment>
<comment type="catalytic activity">
    <reaction evidence="21">
        <text>decanal + NADP(+) = (2E)-decenal + NADPH + H(+)</text>
        <dbReference type="Rhea" id="RHEA:50612"/>
        <dbReference type="ChEBI" id="CHEBI:15378"/>
        <dbReference type="ChEBI" id="CHEBI:31457"/>
        <dbReference type="ChEBI" id="CHEBI:57783"/>
        <dbReference type="ChEBI" id="CHEBI:58349"/>
        <dbReference type="ChEBI" id="CHEBI:133455"/>
    </reaction>
    <physiologicalReaction direction="right-to-left" evidence="21">
        <dbReference type="Rhea" id="RHEA:50614"/>
    </physiologicalReaction>
</comment>
<dbReference type="InterPro" id="IPR014190">
    <property type="entry name" value="PTGR1"/>
</dbReference>
<dbReference type="FunFam" id="3.40.50.720:FF:000121">
    <property type="entry name" value="Prostaglandin reductase 2"/>
    <property type="match status" value="1"/>
</dbReference>
<dbReference type="InterPro" id="IPR045010">
    <property type="entry name" value="MDR_fam"/>
</dbReference>
<evidence type="ECO:0000256" key="27">
    <source>
        <dbReference type="ARBA" id="ARBA00048290"/>
    </source>
</evidence>
<dbReference type="EC" id="1.3.1.48" evidence="4"/>
<dbReference type="AlphaFoldDB" id="A0A061ILI0"/>
<evidence type="ECO:0000256" key="7">
    <source>
        <dbReference type="ARBA" id="ARBA00022490"/>
    </source>
</evidence>
<dbReference type="EMBL" id="KE667859">
    <property type="protein sequence ID" value="ERE84703.1"/>
    <property type="molecule type" value="Genomic_DNA"/>
</dbReference>
<comment type="catalytic activity">
    <reaction evidence="33">
        <text>an n-alkanal + NADP(+) = an alk-2-enal + NADPH + H(+)</text>
        <dbReference type="Rhea" id="RHEA:13737"/>
        <dbReference type="ChEBI" id="CHEBI:12834"/>
        <dbReference type="ChEBI" id="CHEBI:13757"/>
        <dbReference type="ChEBI" id="CHEBI:15378"/>
        <dbReference type="ChEBI" id="CHEBI:57783"/>
        <dbReference type="ChEBI" id="CHEBI:58349"/>
        <dbReference type="EC" id="1.3.1.74"/>
    </reaction>
    <physiologicalReaction direction="right-to-left" evidence="33">
        <dbReference type="Rhea" id="RHEA:13739"/>
    </physiologicalReaction>
</comment>
<dbReference type="Gene3D" id="3.90.180.10">
    <property type="entry name" value="Medium-chain alcohol dehydrogenases, catalytic domain"/>
    <property type="match status" value="1"/>
</dbReference>
<evidence type="ECO:0000313" key="36">
    <source>
        <dbReference type="EMBL" id="ERE84703.1"/>
    </source>
</evidence>
<comment type="catalytic activity">
    <reaction evidence="20">
        <text>octanal + NADP(+) = (2E)-octenal + NADPH + H(+)</text>
        <dbReference type="Rhea" id="RHEA:50780"/>
        <dbReference type="ChEBI" id="CHEBI:15378"/>
        <dbReference type="ChEBI" id="CHEBI:17935"/>
        <dbReference type="ChEBI" id="CHEBI:57783"/>
        <dbReference type="ChEBI" id="CHEBI:58349"/>
        <dbReference type="ChEBI" id="CHEBI:61748"/>
    </reaction>
    <physiologicalReaction direction="right-to-left" evidence="20">
        <dbReference type="Rhea" id="RHEA:50782"/>
    </physiologicalReaction>
</comment>
<evidence type="ECO:0000256" key="4">
    <source>
        <dbReference type="ARBA" id="ARBA00011981"/>
    </source>
</evidence>
<evidence type="ECO:0000256" key="32">
    <source>
        <dbReference type="ARBA" id="ARBA00049070"/>
    </source>
</evidence>
<evidence type="ECO:0000256" key="34">
    <source>
        <dbReference type="ARBA" id="ARBA00049368"/>
    </source>
</evidence>
<comment type="catalytic activity">
    <reaction evidence="31">
        <text>(5S,12S)-dihydroxy-(6E,10E,12E,14Z)-eicosatetraenoate + NADP(+) = 12-oxo-(5S)-hydroxy-(6E,8E,10E,14Z)-eicosatetraenoate + NADPH + H(+)</text>
        <dbReference type="Rhea" id="RHEA:51212"/>
        <dbReference type="ChEBI" id="CHEBI:15378"/>
        <dbReference type="ChEBI" id="CHEBI:57783"/>
        <dbReference type="ChEBI" id="CHEBI:58349"/>
        <dbReference type="ChEBI" id="CHEBI:133974"/>
        <dbReference type="ChEBI" id="CHEBI:133975"/>
    </reaction>
    <physiologicalReaction direction="left-to-right" evidence="31">
        <dbReference type="Rhea" id="RHEA:51213"/>
    </physiologicalReaction>
</comment>
<keyword evidence="10" id="KW-0276">Fatty acid metabolism</keyword>
<evidence type="ECO:0000256" key="10">
    <source>
        <dbReference type="ARBA" id="ARBA00022832"/>
    </source>
</evidence>
<evidence type="ECO:0000256" key="20">
    <source>
        <dbReference type="ARBA" id="ARBA00047461"/>
    </source>
</evidence>
<evidence type="ECO:0000256" key="21">
    <source>
        <dbReference type="ARBA" id="ARBA00047617"/>
    </source>
</evidence>
<evidence type="ECO:0000256" key="28">
    <source>
        <dbReference type="ARBA" id="ARBA00048387"/>
    </source>
</evidence>
<dbReference type="GO" id="GO:0035798">
    <property type="term" value="F:2-alkenal reductase (NADPH) activity"/>
    <property type="evidence" value="ECO:0007669"/>
    <property type="project" value="RHEA"/>
</dbReference>
<evidence type="ECO:0000256" key="6">
    <source>
        <dbReference type="ARBA" id="ARBA00020651"/>
    </source>
</evidence>
<dbReference type="SMART" id="SM00829">
    <property type="entry name" value="PKS_ER"/>
    <property type="match status" value="1"/>
</dbReference>
<keyword evidence="8" id="KW-0644">Prostaglandin metabolism</keyword>
<comment type="catalytic activity">
    <reaction evidence="32">
        <text>13,14-dihydro-15-oxo-prostaglandin E1 + NADP(+) = 15-oxoprostaglandin E1 + NADPH + H(+)</text>
        <dbReference type="Rhea" id="RHEA:50584"/>
        <dbReference type="ChEBI" id="CHEBI:15378"/>
        <dbReference type="ChEBI" id="CHEBI:57401"/>
        <dbReference type="ChEBI" id="CHEBI:57783"/>
        <dbReference type="ChEBI" id="CHEBI:58349"/>
        <dbReference type="ChEBI" id="CHEBI:133408"/>
    </reaction>
    <physiologicalReaction direction="right-to-left" evidence="32">
        <dbReference type="Rhea" id="RHEA:50586"/>
    </physiologicalReaction>
</comment>
<evidence type="ECO:0000256" key="25">
    <source>
        <dbReference type="ARBA" id="ARBA00047903"/>
    </source>
</evidence>
<comment type="catalytic activity">
    <reaction evidence="34">
        <text>hexanal + NADP(+) = (E)-hex-2-enal + NADPH + H(+)</text>
        <dbReference type="Rhea" id="RHEA:50776"/>
        <dbReference type="ChEBI" id="CHEBI:15378"/>
        <dbReference type="ChEBI" id="CHEBI:28913"/>
        <dbReference type="ChEBI" id="CHEBI:57783"/>
        <dbReference type="ChEBI" id="CHEBI:58349"/>
        <dbReference type="ChEBI" id="CHEBI:88528"/>
    </reaction>
    <physiologicalReaction direction="right-to-left" evidence="34">
        <dbReference type="Rhea" id="RHEA:50778"/>
    </physiologicalReaction>
</comment>
<evidence type="ECO:0000256" key="19">
    <source>
        <dbReference type="ARBA" id="ARBA00033119"/>
    </source>
</evidence>
<keyword evidence="15" id="KW-0379">Hydroxylation</keyword>
<evidence type="ECO:0000256" key="15">
    <source>
        <dbReference type="ARBA" id="ARBA00023278"/>
    </source>
</evidence>
<dbReference type="EC" id="1.3.1.74" evidence="5"/>
<evidence type="ECO:0000256" key="31">
    <source>
        <dbReference type="ARBA" id="ARBA00049068"/>
    </source>
</evidence>
<comment type="catalytic activity">
    <reaction evidence="30">
        <text>6-trans-leukotriene B4 + NADP(+) = 12-oxo-(5S)-hydroxy-(6E,8E,10E,14Z)-eicosatetraenoate + NADPH + H(+)</text>
        <dbReference type="Rhea" id="RHEA:51204"/>
        <dbReference type="ChEBI" id="CHEBI:15378"/>
        <dbReference type="ChEBI" id="CHEBI:57783"/>
        <dbReference type="ChEBI" id="CHEBI:58349"/>
        <dbReference type="ChEBI" id="CHEBI:90723"/>
        <dbReference type="ChEBI" id="CHEBI:133974"/>
    </reaction>
    <physiologicalReaction direction="left-to-right" evidence="30">
        <dbReference type="Rhea" id="RHEA:51205"/>
    </physiologicalReaction>
</comment>
<comment type="catalytic activity">
    <reaction evidence="25">
        <text>dodecanal + NADP(+) = (2E)-dodecenal + NADPH + H(+)</text>
        <dbReference type="Rhea" id="RHEA:50784"/>
        <dbReference type="ChEBI" id="CHEBI:15378"/>
        <dbReference type="ChEBI" id="CHEBI:27836"/>
        <dbReference type="ChEBI" id="CHEBI:57783"/>
        <dbReference type="ChEBI" id="CHEBI:58349"/>
        <dbReference type="ChEBI" id="CHEBI:133741"/>
    </reaction>
    <physiologicalReaction direction="right-to-left" evidence="25">
        <dbReference type="Rhea" id="RHEA:50786"/>
    </physiologicalReaction>
</comment>
<evidence type="ECO:0000256" key="30">
    <source>
        <dbReference type="ARBA" id="ARBA00048953"/>
    </source>
</evidence>
<accession>A0A061ILI0</accession>
<dbReference type="InterPro" id="IPR041694">
    <property type="entry name" value="ADH_N_2"/>
</dbReference>
<dbReference type="Gene3D" id="3.40.50.720">
    <property type="entry name" value="NAD(P)-binding Rossmann-like Domain"/>
    <property type="match status" value="2"/>
</dbReference>
<dbReference type="Pfam" id="PF16884">
    <property type="entry name" value="ADH_N_2"/>
    <property type="match status" value="2"/>
</dbReference>
<keyword evidence="9" id="KW-0597">Phosphoprotein</keyword>
<sequence length="462" mass="50237">MKPDETPMFDPSLLQEVDWSQNTATFSPMNPGEGLVLRPLCTADLNKGFFKASAYCLELEHNPRYIRMVQAKSWTLKKHFEGFPTDSNFELKTTELPPLNNGEVLLEALFISVDPYMRYCLSPQFSIVVESKNPAFPAGTIVVALSGWTSHSISDGNGLRKLPAEWPDKLPLSLALGTVGMPGLTAYFGLLDICGVKGGETVMVNAAAGAVGSVVGQIAKLKGCKVVGAAGSDEKVAYLKKLGFDVAFNYKTVKSLEEALRMASPDGYDCYFDNVGGEFSNTVISQMKTFGRIAICGAISQYNRTGPCPQGIVLLNVGGMDKRKIHRYGDGVGTAVVSSQLVVVDNSPVDQKGVEETEGGAWRTSTVSLTVDMSLDPVTQTNPPFPGPPPEVVIYQQLRMEGFIVTRWQGDVRQKALTDLMNWVSEGKIQYHEYMLEGFEKMPAAFMGMLKGENLGKAIVKA</sequence>
<evidence type="ECO:0000256" key="2">
    <source>
        <dbReference type="ARBA" id="ARBA00010460"/>
    </source>
</evidence>
<keyword evidence="13 36" id="KW-0560">Oxidoreductase</keyword>
<evidence type="ECO:0000256" key="33">
    <source>
        <dbReference type="ARBA" id="ARBA00049179"/>
    </source>
</evidence>
<dbReference type="SUPFAM" id="SSF51735">
    <property type="entry name" value="NAD(P)-binding Rossmann-fold domains"/>
    <property type="match status" value="1"/>
</dbReference>
<comment type="similarity">
    <text evidence="2">Belongs to the NADP-dependent oxidoreductase L4BD family.</text>
</comment>
<comment type="catalytic activity">
    <reaction evidence="22">
        <text>pentan-2-one + NADP(+) = (E)-pent-3-en-2-one + NADPH + H(+)</text>
        <dbReference type="Rhea" id="RHEA:50788"/>
        <dbReference type="ChEBI" id="CHEBI:15378"/>
        <dbReference type="ChEBI" id="CHEBI:16472"/>
        <dbReference type="ChEBI" id="CHEBI:57783"/>
        <dbReference type="ChEBI" id="CHEBI:58349"/>
        <dbReference type="ChEBI" id="CHEBI:145276"/>
    </reaction>
    <physiologicalReaction direction="right-to-left" evidence="22">
        <dbReference type="Rhea" id="RHEA:50790"/>
    </physiologicalReaction>
</comment>
<evidence type="ECO:0000256" key="26">
    <source>
        <dbReference type="ARBA" id="ARBA00048066"/>
    </source>
</evidence>
<evidence type="ECO:0000256" key="22">
    <source>
        <dbReference type="ARBA" id="ARBA00047742"/>
    </source>
</evidence>
<dbReference type="Proteomes" id="UP000030759">
    <property type="component" value="Unassembled WGS sequence"/>
</dbReference>
<dbReference type="InterPro" id="IPR020843">
    <property type="entry name" value="ER"/>
</dbReference>
<dbReference type="GO" id="GO:0006693">
    <property type="term" value="P:prostaglandin metabolic process"/>
    <property type="evidence" value="ECO:0007669"/>
    <property type="project" value="UniProtKB-KW"/>
</dbReference>
<evidence type="ECO:0000256" key="5">
    <source>
        <dbReference type="ARBA" id="ARBA00012410"/>
    </source>
</evidence>
<protein>
    <recommendedName>
        <fullName evidence="6">Prostaglandin reductase 1</fullName>
        <ecNumber evidence="4">1.3.1.48</ecNumber>
        <ecNumber evidence="5">1.3.1.74</ecNumber>
    </recommendedName>
    <alternativeName>
        <fullName evidence="19">15-oxoprostaglandin 13-reductase</fullName>
    </alternativeName>
    <alternativeName>
        <fullName evidence="17">Dithiolethione-inducible gene 1 protein</fullName>
    </alternativeName>
    <alternativeName>
        <fullName evidence="16">Leukotriene B4 12-hydroxydehydrogenase</fullName>
    </alternativeName>
    <alternativeName>
        <fullName evidence="18">NAD(P)H-dependent alkenal/one oxidoreductase</fullName>
    </alternativeName>
</protein>
<comment type="catalytic activity">
    <reaction evidence="26">
        <text>nonan-2-one + NADP(+) = (3E)-nonen-2-one + NADPH + H(+)</text>
        <dbReference type="Rhea" id="RHEA:50616"/>
        <dbReference type="ChEBI" id="CHEBI:15378"/>
        <dbReference type="ChEBI" id="CHEBI:57783"/>
        <dbReference type="ChEBI" id="CHEBI:58349"/>
        <dbReference type="ChEBI" id="CHEBI:77927"/>
        <dbReference type="ChEBI" id="CHEBI:133457"/>
    </reaction>
    <physiologicalReaction direction="right-to-left" evidence="26">
        <dbReference type="Rhea" id="RHEA:50618"/>
    </physiologicalReaction>
</comment>
<feature type="domain" description="Enoyl reductase (ER)" evidence="35">
    <location>
        <begin position="85"/>
        <end position="460"/>
    </location>
</feature>
<gene>
    <name evidence="36" type="ORF">H671_2g5770</name>
</gene>
<comment type="catalytic activity">
    <reaction evidence="27">
        <text>13,14-dihydro-15-oxo-PGF2alpha + NADP(+) = 15-oxoprostaglandin F2alpha + NADPH + H(+)</text>
        <dbReference type="Rhea" id="RHEA:50588"/>
        <dbReference type="ChEBI" id="CHEBI:15378"/>
        <dbReference type="ChEBI" id="CHEBI:57783"/>
        <dbReference type="ChEBI" id="CHEBI:58349"/>
        <dbReference type="ChEBI" id="CHEBI:133374"/>
        <dbReference type="ChEBI" id="CHEBI:133409"/>
    </reaction>
    <physiologicalReaction direction="right-to-left" evidence="27">
        <dbReference type="Rhea" id="RHEA:50590"/>
    </physiologicalReaction>
</comment>
<name>A0A061ILI0_CRIGR</name>
<evidence type="ECO:0000256" key="16">
    <source>
        <dbReference type="ARBA" id="ARBA00031851"/>
    </source>
</evidence>
<dbReference type="GO" id="GO:0047522">
    <property type="term" value="F:15-oxoprostaglandin 13-reductase [NAD(P)+] activity"/>
    <property type="evidence" value="ECO:0007669"/>
    <property type="project" value="UniProtKB-EC"/>
</dbReference>
<comment type="catalytic activity">
    <reaction evidence="23">
        <text>leukotriene B4 + NADP(+) = 12-oxo-leukotriene B4 + NADPH + H(+)</text>
        <dbReference type="Rhea" id="RHEA:50608"/>
        <dbReference type="ChEBI" id="CHEBI:15378"/>
        <dbReference type="ChEBI" id="CHEBI:57461"/>
        <dbReference type="ChEBI" id="CHEBI:57783"/>
        <dbReference type="ChEBI" id="CHEBI:58349"/>
        <dbReference type="ChEBI" id="CHEBI:133309"/>
    </reaction>
    <physiologicalReaction direction="left-to-right" evidence="23">
        <dbReference type="Rhea" id="RHEA:50609"/>
    </physiologicalReaction>
</comment>
<dbReference type="CDD" id="cd08294">
    <property type="entry name" value="leukotriene_B4_DH_like"/>
    <property type="match status" value="1"/>
</dbReference>
<evidence type="ECO:0000256" key="1">
    <source>
        <dbReference type="ARBA" id="ARBA00004496"/>
    </source>
</evidence>
<keyword evidence="12" id="KW-0007">Acetylation</keyword>
<comment type="subcellular location">
    <subcellularLocation>
        <location evidence="1">Cytoplasm</location>
    </subcellularLocation>
</comment>
<evidence type="ECO:0000256" key="23">
    <source>
        <dbReference type="ARBA" id="ARBA00047871"/>
    </source>
</evidence>
<evidence type="ECO:0000256" key="17">
    <source>
        <dbReference type="ARBA" id="ARBA00032255"/>
    </source>
</evidence>
<dbReference type="GO" id="GO:0005737">
    <property type="term" value="C:cytoplasm"/>
    <property type="evidence" value="ECO:0007669"/>
    <property type="project" value="UniProtKB-SubCell"/>
</dbReference>